<dbReference type="InterPro" id="IPR019285">
    <property type="entry name" value="DUF2336"/>
</dbReference>
<dbReference type="Pfam" id="PF10098">
    <property type="entry name" value="DUF2336"/>
    <property type="match status" value="1"/>
</dbReference>
<reference evidence="1 2" key="1">
    <citation type="journal article" date="2014" name="Antonie Van Leeuwenhoek">
        <title>Hyphomonas beringensis sp. nov. and Hyphomonas chukchiensis sp. nov., isolated from surface seawater of the Bering Sea and Chukchi Sea.</title>
        <authorList>
            <person name="Li C."/>
            <person name="Lai Q."/>
            <person name="Li G."/>
            <person name="Dong C."/>
            <person name="Wang J."/>
            <person name="Liao Y."/>
            <person name="Shao Z."/>
        </authorList>
    </citation>
    <scope>NUCLEOTIDE SEQUENCE [LARGE SCALE GENOMIC DNA]</scope>
    <source>
        <strain evidence="1 2">VP2</strain>
    </source>
</reference>
<dbReference type="Proteomes" id="UP000024816">
    <property type="component" value="Unassembled WGS sequence"/>
</dbReference>
<comment type="caution">
    <text evidence="1">The sequence shown here is derived from an EMBL/GenBank/DDBJ whole genome shotgun (WGS) entry which is preliminary data.</text>
</comment>
<dbReference type="PATRIC" id="fig|1280952.3.peg.3095"/>
<evidence type="ECO:0000313" key="1">
    <source>
        <dbReference type="EMBL" id="KCZ86563.1"/>
    </source>
</evidence>
<dbReference type="RefSeq" id="WP_241764384.1">
    <property type="nucleotide sequence ID" value="NZ_ARYJ01000013.1"/>
</dbReference>
<dbReference type="EMBL" id="ARYJ01000013">
    <property type="protein sequence ID" value="KCZ86563.1"/>
    <property type="molecule type" value="Genomic_DNA"/>
</dbReference>
<evidence type="ECO:0000313" key="2">
    <source>
        <dbReference type="Proteomes" id="UP000024816"/>
    </source>
</evidence>
<sequence>MESMEQAEKPRIGRARNTLFRRLVDIVSMPSGGRLTQQDRHMAADILLDMLFHADPDDRAMCARRLAQSKEAPRRLLRYLAQCPYAIAAPLLEHNEAFDACDLLDIAMTGTAEHRLAIAKRKIVPGPVSHHLAEAGEDHVLKELVLNNGAELPEQAVDRLVRRSRDLPALCPLIADRLETIPSHALTLFWWADGPTRKRILQRYASDRLEIIDSCKDVFEMMADEQWADPVARKAIQLIERRQRNRAALERSPFDSLESAINAAAVNGMDAQTEQEIGYLSGIKPVTAAKILGDEGGEALAVLCKATGVKRDFLPVLWVALKKPLELEEGVIHPQFQHVSDVYEILSVAKAQTILRYWNWALSSAYSPGAVQSGAALPMPANEEAEFSTAQRTARLVFGR</sequence>
<dbReference type="STRING" id="1280952.HJA_15464"/>
<gene>
    <name evidence="1" type="ORF">HJA_15464</name>
</gene>
<accession>A0A059F7P2</accession>
<dbReference type="AlphaFoldDB" id="A0A059F7P2"/>
<protein>
    <recommendedName>
        <fullName evidence="3">DUF2336 domain-containing protein</fullName>
    </recommendedName>
</protein>
<dbReference type="eggNOG" id="COG5330">
    <property type="taxonomic scope" value="Bacteria"/>
</dbReference>
<keyword evidence="2" id="KW-1185">Reference proteome</keyword>
<name>A0A059F7P2_9PROT</name>
<evidence type="ECO:0008006" key="3">
    <source>
        <dbReference type="Google" id="ProtNLM"/>
    </source>
</evidence>
<proteinExistence type="predicted"/>
<organism evidence="1 2">
    <name type="scientific">Hyphomonas jannaschiana VP2</name>
    <dbReference type="NCBI Taxonomy" id="1280952"/>
    <lineage>
        <taxon>Bacteria</taxon>
        <taxon>Pseudomonadati</taxon>
        <taxon>Pseudomonadota</taxon>
        <taxon>Alphaproteobacteria</taxon>
        <taxon>Hyphomonadales</taxon>
        <taxon>Hyphomonadaceae</taxon>
        <taxon>Hyphomonas</taxon>
    </lineage>
</organism>